<evidence type="ECO:0000313" key="3">
    <source>
        <dbReference type="Proteomes" id="UP000184041"/>
    </source>
</evidence>
<keyword evidence="3" id="KW-1185">Reference proteome</keyword>
<feature type="domain" description="RES" evidence="1">
    <location>
        <begin position="14"/>
        <end position="140"/>
    </location>
</feature>
<organism evidence="2 3">
    <name type="scientific">Fodinibius roseus</name>
    <dbReference type="NCBI Taxonomy" id="1194090"/>
    <lineage>
        <taxon>Bacteria</taxon>
        <taxon>Pseudomonadati</taxon>
        <taxon>Balneolota</taxon>
        <taxon>Balneolia</taxon>
        <taxon>Balneolales</taxon>
        <taxon>Balneolaceae</taxon>
        <taxon>Fodinibius</taxon>
    </lineage>
</organism>
<dbReference type="SMART" id="SM00953">
    <property type="entry name" value="RES"/>
    <property type="match status" value="1"/>
</dbReference>
<reference evidence="2 3" key="1">
    <citation type="submission" date="2016-11" db="EMBL/GenBank/DDBJ databases">
        <authorList>
            <person name="Jaros S."/>
            <person name="Januszkiewicz K."/>
            <person name="Wedrychowicz H."/>
        </authorList>
    </citation>
    <scope>NUCLEOTIDE SEQUENCE [LARGE SCALE GENOMIC DNA]</scope>
    <source>
        <strain evidence="2 3">DSM 21986</strain>
    </source>
</reference>
<name>A0A1M5DEF2_9BACT</name>
<dbReference type="InterPro" id="IPR014914">
    <property type="entry name" value="RES_dom"/>
</dbReference>
<evidence type="ECO:0000313" key="2">
    <source>
        <dbReference type="EMBL" id="SHF65306.1"/>
    </source>
</evidence>
<accession>A0A1M5DEF2</accession>
<protein>
    <submittedName>
        <fullName evidence="2">RES domain-containing protein</fullName>
    </submittedName>
</protein>
<dbReference type="Pfam" id="PF08808">
    <property type="entry name" value="RES"/>
    <property type="match status" value="1"/>
</dbReference>
<dbReference type="RefSeq" id="WP_073064123.1">
    <property type="nucleotide sequence ID" value="NZ_FQUS01000011.1"/>
</dbReference>
<dbReference type="STRING" id="1194090.SAMN05443144_11189"/>
<evidence type="ECO:0000259" key="1">
    <source>
        <dbReference type="SMART" id="SM00953"/>
    </source>
</evidence>
<gene>
    <name evidence="2" type="ORF">SAMN05443144_11189</name>
</gene>
<proteinExistence type="predicted"/>
<dbReference type="AlphaFoldDB" id="A0A1M5DEF2"/>
<dbReference type="EMBL" id="FQUS01000011">
    <property type="protein sequence ID" value="SHF65306.1"/>
    <property type="molecule type" value="Genomic_DNA"/>
</dbReference>
<dbReference type="Proteomes" id="UP000184041">
    <property type="component" value="Unassembled WGS sequence"/>
</dbReference>
<dbReference type="OrthoDB" id="9789501at2"/>
<sequence>MEVFRITKSSYSRDLNGEGARRHGGRWNAVGTPMLYTSEHESLAALEVLAHISLASAPDDLALVAIHIPNPGKPRIIRPEQLPDHWRSYPASDELAEMGTQWIQSQDSLLLKVPSVLIPSEWNILINPGHPDFDTIDIREVRPFQFDDRLRN</sequence>